<dbReference type="InterPro" id="IPR000524">
    <property type="entry name" value="Tscrpt_reg_HTH_GntR"/>
</dbReference>
<keyword evidence="3" id="KW-0805">Transcription regulation</keyword>
<keyword evidence="4" id="KW-0238">DNA-binding</keyword>
<sequence>MFRCYSAIGVNRDGEFKLAKYEDLVYQLKRQINSGVWRAGDKLPSLRKQSEHSGLSLMTVLHAYQVLESQGYVVSQARSGYRVTPELKAAESHQQVAVSLTEKVDINDFVFEVLQAGRNPHMVNFGFAYPDPSLYPRQQVNRSLMSAARNLPISSTFDNLPPGNEELRTILAKRYATKGINISPEEIVITAGALEALNLSLQVCTKPGDWVVVESPTFYGALQSLERLGLKALSVRTDTITGIDLDALEKAFQSHNVKACWLMSNHQNPLGFTLTLEKKQALNDLLNRYNVALIEDDVYAELYQEGAPVMPVKQFDHSGNVMLCSSFSKSLVSGFRIGWVAAGKRALQMQKLQLMSTLATSAPIQLALTDYLSKCNYETHLKQLRKKLHERKKEMECLLTKYLPSGVNITSQRGGYFIWVELPSSIDAVDVFHAAIKQNISIAPGKMFSVTEHYNHCMRLNASFELNDKTVQAIMTLGQIISECMLANESTTLK</sequence>
<dbReference type="Gene3D" id="3.90.1150.10">
    <property type="entry name" value="Aspartate Aminotransferase, domain 1"/>
    <property type="match status" value="1"/>
</dbReference>
<dbReference type="EMBL" id="BPFB01000007">
    <property type="protein sequence ID" value="GIU43930.1"/>
    <property type="molecule type" value="Genomic_DNA"/>
</dbReference>
<dbReference type="Pfam" id="PF00392">
    <property type="entry name" value="GntR"/>
    <property type="match status" value="1"/>
</dbReference>
<dbReference type="InterPro" id="IPR015424">
    <property type="entry name" value="PyrdxlP-dep_Trfase"/>
</dbReference>
<organism evidence="7 8">
    <name type="scientific">Shewanella algidipiscicola</name>
    <dbReference type="NCBI Taxonomy" id="614070"/>
    <lineage>
        <taxon>Bacteria</taxon>
        <taxon>Pseudomonadati</taxon>
        <taxon>Pseudomonadota</taxon>
        <taxon>Gammaproteobacteria</taxon>
        <taxon>Alteromonadales</taxon>
        <taxon>Shewanellaceae</taxon>
        <taxon>Shewanella</taxon>
    </lineage>
</organism>
<proteinExistence type="inferred from homology"/>
<keyword evidence="2" id="KW-0663">Pyridoxal phosphate</keyword>
<dbReference type="CDD" id="cd00609">
    <property type="entry name" value="AAT_like"/>
    <property type="match status" value="1"/>
</dbReference>
<comment type="caution">
    <text evidence="7">The sequence shown here is derived from an EMBL/GenBank/DDBJ whole genome shotgun (WGS) entry which is preliminary data.</text>
</comment>
<evidence type="ECO:0000313" key="8">
    <source>
        <dbReference type="Proteomes" id="UP000761574"/>
    </source>
</evidence>
<evidence type="ECO:0000313" key="7">
    <source>
        <dbReference type="EMBL" id="GIU43930.1"/>
    </source>
</evidence>
<dbReference type="CDD" id="cd07377">
    <property type="entry name" value="WHTH_GntR"/>
    <property type="match status" value="1"/>
</dbReference>
<dbReference type="Gene3D" id="3.40.640.10">
    <property type="entry name" value="Type I PLP-dependent aspartate aminotransferase-like (Major domain)"/>
    <property type="match status" value="1"/>
</dbReference>
<reference evidence="7 8" key="1">
    <citation type="submission" date="2021-05" db="EMBL/GenBank/DDBJ databases">
        <title>Molecular characterization for Shewanella algae harboring chromosomal blaOXA-55-like strains isolated from clinical and environment sample.</title>
        <authorList>
            <person name="Ohama Y."/>
            <person name="Aoki K."/>
            <person name="Harada S."/>
            <person name="Moriya K."/>
            <person name="Ishii Y."/>
            <person name="Tateda K."/>
        </authorList>
    </citation>
    <scope>NUCLEOTIDE SEQUENCE [LARGE SCALE GENOMIC DNA]</scope>
    <source>
        <strain evidence="7 8">LMG 23746</strain>
    </source>
</reference>
<evidence type="ECO:0000256" key="5">
    <source>
        <dbReference type="ARBA" id="ARBA00023163"/>
    </source>
</evidence>
<dbReference type="InterPro" id="IPR004839">
    <property type="entry name" value="Aminotransferase_I/II_large"/>
</dbReference>
<comment type="similarity">
    <text evidence="1">In the C-terminal section; belongs to the class-I pyridoxal-phosphate-dependent aminotransferase family.</text>
</comment>
<evidence type="ECO:0000259" key="6">
    <source>
        <dbReference type="PROSITE" id="PS50949"/>
    </source>
</evidence>
<dbReference type="Proteomes" id="UP000761574">
    <property type="component" value="Unassembled WGS sequence"/>
</dbReference>
<evidence type="ECO:0000256" key="4">
    <source>
        <dbReference type="ARBA" id="ARBA00023125"/>
    </source>
</evidence>
<dbReference type="SUPFAM" id="SSF53383">
    <property type="entry name" value="PLP-dependent transferases"/>
    <property type="match status" value="1"/>
</dbReference>
<dbReference type="InterPro" id="IPR015421">
    <property type="entry name" value="PyrdxlP-dep_Trfase_major"/>
</dbReference>
<evidence type="ECO:0000256" key="3">
    <source>
        <dbReference type="ARBA" id="ARBA00023015"/>
    </source>
</evidence>
<dbReference type="SMART" id="SM00345">
    <property type="entry name" value="HTH_GNTR"/>
    <property type="match status" value="1"/>
</dbReference>
<evidence type="ECO:0000256" key="1">
    <source>
        <dbReference type="ARBA" id="ARBA00005384"/>
    </source>
</evidence>
<accession>A0ABQ4P8R4</accession>
<feature type="domain" description="HTH gntR-type" evidence="6">
    <location>
        <begin position="18"/>
        <end position="86"/>
    </location>
</feature>
<dbReference type="InterPro" id="IPR036390">
    <property type="entry name" value="WH_DNA-bd_sf"/>
</dbReference>
<dbReference type="InterPro" id="IPR015422">
    <property type="entry name" value="PyrdxlP-dep_Trfase_small"/>
</dbReference>
<dbReference type="Gene3D" id="1.10.10.10">
    <property type="entry name" value="Winged helix-like DNA-binding domain superfamily/Winged helix DNA-binding domain"/>
    <property type="match status" value="1"/>
</dbReference>
<dbReference type="InterPro" id="IPR036388">
    <property type="entry name" value="WH-like_DNA-bd_sf"/>
</dbReference>
<dbReference type="SUPFAM" id="SSF46785">
    <property type="entry name" value="Winged helix' DNA-binding domain"/>
    <property type="match status" value="1"/>
</dbReference>
<keyword evidence="8" id="KW-1185">Reference proteome</keyword>
<dbReference type="PANTHER" id="PTHR46577:SF2">
    <property type="entry name" value="TRANSCRIPTIONAL REGULATORY PROTEIN"/>
    <property type="match status" value="1"/>
</dbReference>
<evidence type="ECO:0000256" key="2">
    <source>
        <dbReference type="ARBA" id="ARBA00022898"/>
    </source>
</evidence>
<keyword evidence="5" id="KW-0804">Transcription</keyword>
<dbReference type="PROSITE" id="PS50949">
    <property type="entry name" value="HTH_GNTR"/>
    <property type="match status" value="1"/>
</dbReference>
<gene>
    <name evidence="7" type="ORF">TUM4630_08420</name>
</gene>
<name>A0ABQ4P8R4_9GAMM</name>
<dbReference type="PANTHER" id="PTHR46577">
    <property type="entry name" value="HTH-TYPE TRANSCRIPTIONAL REGULATORY PROTEIN GABR"/>
    <property type="match status" value="1"/>
</dbReference>
<dbReference type="InterPro" id="IPR051446">
    <property type="entry name" value="HTH_trans_reg/aminotransferase"/>
</dbReference>
<dbReference type="Pfam" id="PF00155">
    <property type="entry name" value="Aminotran_1_2"/>
    <property type="match status" value="1"/>
</dbReference>
<protein>
    <submittedName>
        <fullName evidence="7">GntR family transcriptional regulator</fullName>
    </submittedName>
</protein>